<evidence type="ECO:0000256" key="7">
    <source>
        <dbReference type="ARBA" id="ARBA00022840"/>
    </source>
</evidence>
<dbReference type="InterPro" id="IPR002048">
    <property type="entry name" value="EF_hand_dom"/>
</dbReference>
<proteinExistence type="inferred from homology"/>
<evidence type="ECO:0000256" key="8">
    <source>
        <dbReference type="ARBA" id="ARBA00024334"/>
    </source>
</evidence>
<evidence type="ECO:0000256" key="1">
    <source>
        <dbReference type="ARBA" id="ARBA00001946"/>
    </source>
</evidence>
<gene>
    <name evidence="13" type="ORF">ACHAWU_009421</name>
</gene>
<dbReference type="PANTHER" id="PTHR24349">
    <property type="entry name" value="SERINE/THREONINE-PROTEIN KINASE"/>
    <property type="match status" value="1"/>
</dbReference>
<dbReference type="InterPro" id="IPR050205">
    <property type="entry name" value="CDPK_Ser/Thr_kinases"/>
</dbReference>
<feature type="domain" description="EF-hand" evidence="12">
    <location>
        <begin position="413"/>
        <end position="448"/>
    </location>
</feature>
<evidence type="ECO:0000259" key="11">
    <source>
        <dbReference type="PROSITE" id="PS50011"/>
    </source>
</evidence>
<dbReference type="PROSITE" id="PS00107">
    <property type="entry name" value="PROTEIN_KINASE_ATP"/>
    <property type="match status" value="1"/>
</dbReference>
<evidence type="ECO:0000256" key="10">
    <source>
        <dbReference type="SAM" id="MobiDB-lite"/>
    </source>
</evidence>
<dbReference type="SUPFAM" id="SSF56112">
    <property type="entry name" value="Protein kinase-like (PK-like)"/>
    <property type="match status" value="1"/>
</dbReference>
<feature type="domain" description="EF-hand" evidence="12">
    <location>
        <begin position="517"/>
        <end position="552"/>
    </location>
</feature>
<dbReference type="GO" id="GO:0004674">
    <property type="term" value="F:protein serine/threonine kinase activity"/>
    <property type="evidence" value="ECO:0007669"/>
    <property type="project" value="UniProtKB-KW"/>
</dbReference>
<dbReference type="SUPFAM" id="SSF47473">
    <property type="entry name" value="EF-hand"/>
    <property type="match status" value="1"/>
</dbReference>
<evidence type="ECO:0000256" key="3">
    <source>
        <dbReference type="ARBA" id="ARBA00022679"/>
    </source>
</evidence>
<reference evidence="13 14" key="1">
    <citation type="submission" date="2024-10" db="EMBL/GenBank/DDBJ databases">
        <title>Updated reference genomes for cyclostephanoid diatoms.</title>
        <authorList>
            <person name="Roberts W.R."/>
            <person name="Alverson A.J."/>
        </authorList>
    </citation>
    <scope>NUCLEOTIDE SEQUENCE [LARGE SCALE GENOMIC DNA]</scope>
    <source>
        <strain evidence="13 14">AJA232-27</strain>
    </source>
</reference>
<dbReference type="InterPro" id="IPR018247">
    <property type="entry name" value="EF_Hand_1_Ca_BS"/>
</dbReference>
<feature type="domain" description="Protein kinase" evidence="11">
    <location>
        <begin position="96"/>
        <end position="357"/>
    </location>
</feature>
<dbReference type="PROSITE" id="PS50222">
    <property type="entry name" value="EF_HAND_2"/>
    <property type="match status" value="2"/>
</dbReference>
<keyword evidence="5" id="KW-0418">Kinase</keyword>
<keyword evidence="2" id="KW-0723">Serine/threonine-protein kinase</keyword>
<keyword evidence="14" id="KW-1185">Reference proteome</keyword>
<organism evidence="13 14">
    <name type="scientific">Discostella pseudostelligera</name>
    <dbReference type="NCBI Taxonomy" id="259834"/>
    <lineage>
        <taxon>Eukaryota</taxon>
        <taxon>Sar</taxon>
        <taxon>Stramenopiles</taxon>
        <taxon>Ochrophyta</taxon>
        <taxon>Bacillariophyta</taxon>
        <taxon>Coscinodiscophyceae</taxon>
        <taxon>Thalassiosirophycidae</taxon>
        <taxon>Stephanodiscales</taxon>
        <taxon>Stephanodiscaceae</taxon>
        <taxon>Discostella</taxon>
    </lineage>
</organism>
<dbReference type="EMBL" id="JALLBG020000099">
    <property type="protein sequence ID" value="KAL3765053.1"/>
    <property type="molecule type" value="Genomic_DNA"/>
</dbReference>
<evidence type="ECO:0000256" key="2">
    <source>
        <dbReference type="ARBA" id="ARBA00022527"/>
    </source>
</evidence>
<comment type="caution">
    <text evidence="13">The sequence shown here is derived from an EMBL/GenBank/DDBJ whole genome shotgun (WGS) entry which is preliminary data.</text>
</comment>
<feature type="binding site" evidence="9">
    <location>
        <position position="129"/>
    </location>
    <ligand>
        <name>ATP</name>
        <dbReference type="ChEBI" id="CHEBI:30616"/>
    </ligand>
</feature>
<dbReference type="FunFam" id="3.30.200.20:FF:000880">
    <property type="entry name" value="Predicted protein"/>
    <property type="match status" value="1"/>
</dbReference>
<dbReference type="InterPro" id="IPR000719">
    <property type="entry name" value="Prot_kinase_dom"/>
</dbReference>
<dbReference type="InterPro" id="IPR008271">
    <property type="entry name" value="Ser/Thr_kinase_AS"/>
</dbReference>
<keyword evidence="4 9" id="KW-0547">Nucleotide-binding</keyword>
<sequence length="553" mass="62234">MGNSTSKTKKKPIIVDDSATLATFPPSAATTPTPAPAKEIMSPESPPPPTTHHPADFTMASSVITLGNSKINGRRDLQSHPVMITDTLSDVRVKYHINPKEIGHGHYGVVRKCMDRETNTWYAIKSIRKSKVGKVDVLKREVALLQECDHPNIIKLIEVHEDQKYLHLITELCTGGELFDRIIEKTQSDEGHFSERDAANLVRCILDAIAYCHDQKGIVHRDLKPENFLFSSKDENAVIKIIDFGLSRHDDVKSGIMKTKVGTPYYVAPEVLSREYTKSCDIWSIGVITYILLCGYPPFYGDTDNQIFDQVRTARFDFPSPDWDGISDSAKDFICSLLRRDPSKRLTAAQALLHPWILTMAAPQCFGSLEAVPRRRQSSIAVASRSLAFIKYRDMQKLKKAALAYLASNATNDDITLLKDVFAEIDVGNVGTITLQQLDEGLKNAHFSPEVTQNLQKLRVELSLSGEDSLNWRDFIALMMDKQLVMKEDNLRMVFEHFKKSDPNHIVVSDIVDVVGVSEKQAMDIMKLVDGNSDGRIDFNEFRRMMEDENLHV</sequence>
<feature type="compositionally biased region" description="Low complexity" evidence="10">
    <location>
        <begin position="19"/>
        <end position="32"/>
    </location>
</feature>
<dbReference type="SMART" id="SM00220">
    <property type="entry name" value="S_TKc"/>
    <property type="match status" value="1"/>
</dbReference>
<dbReference type="CDD" id="cd05117">
    <property type="entry name" value="STKc_CAMK"/>
    <property type="match status" value="1"/>
</dbReference>
<evidence type="ECO:0000256" key="4">
    <source>
        <dbReference type="ARBA" id="ARBA00022741"/>
    </source>
</evidence>
<dbReference type="FunFam" id="1.10.510.10:FF:000475">
    <property type="entry name" value="Calcium-dependent protein kinase 5"/>
    <property type="match status" value="1"/>
</dbReference>
<dbReference type="GO" id="GO:0005524">
    <property type="term" value="F:ATP binding"/>
    <property type="evidence" value="ECO:0007669"/>
    <property type="project" value="UniProtKB-UniRule"/>
</dbReference>
<evidence type="ECO:0000256" key="5">
    <source>
        <dbReference type="ARBA" id="ARBA00022777"/>
    </source>
</evidence>
<comment type="cofactor">
    <cofactor evidence="1">
        <name>Mg(2+)</name>
        <dbReference type="ChEBI" id="CHEBI:18420"/>
    </cofactor>
</comment>
<dbReference type="Gene3D" id="3.30.200.20">
    <property type="entry name" value="Phosphorylase Kinase, domain 1"/>
    <property type="match status" value="1"/>
</dbReference>
<dbReference type="InterPro" id="IPR011992">
    <property type="entry name" value="EF-hand-dom_pair"/>
</dbReference>
<keyword evidence="3" id="KW-0808">Transferase</keyword>
<evidence type="ECO:0000259" key="12">
    <source>
        <dbReference type="PROSITE" id="PS50222"/>
    </source>
</evidence>
<evidence type="ECO:0000313" key="14">
    <source>
        <dbReference type="Proteomes" id="UP001530293"/>
    </source>
</evidence>
<dbReference type="PROSITE" id="PS50011">
    <property type="entry name" value="PROTEIN_KINASE_DOM"/>
    <property type="match status" value="1"/>
</dbReference>
<evidence type="ECO:0000256" key="9">
    <source>
        <dbReference type="PROSITE-ProRule" id="PRU10141"/>
    </source>
</evidence>
<dbReference type="Gene3D" id="1.10.238.10">
    <property type="entry name" value="EF-hand"/>
    <property type="match status" value="2"/>
</dbReference>
<name>A0ABD3MQ76_9STRA</name>
<protein>
    <recommendedName>
        <fullName evidence="15">Calmodulin</fullName>
    </recommendedName>
</protein>
<dbReference type="AlphaFoldDB" id="A0ABD3MQ76"/>
<dbReference type="InterPro" id="IPR011009">
    <property type="entry name" value="Kinase-like_dom_sf"/>
</dbReference>
<evidence type="ECO:0000313" key="13">
    <source>
        <dbReference type="EMBL" id="KAL3765053.1"/>
    </source>
</evidence>
<dbReference type="Proteomes" id="UP001530293">
    <property type="component" value="Unassembled WGS sequence"/>
</dbReference>
<feature type="region of interest" description="Disordered" evidence="10">
    <location>
        <begin position="1"/>
        <end position="55"/>
    </location>
</feature>
<accession>A0ABD3MQ76</accession>
<evidence type="ECO:0000256" key="6">
    <source>
        <dbReference type="ARBA" id="ARBA00022837"/>
    </source>
</evidence>
<keyword evidence="6" id="KW-0106">Calcium</keyword>
<dbReference type="InterPro" id="IPR017441">
    <property type="entry name" value="Protein_kinase_ATP_BS"/>
</dbReference>
<dbReference type="PROSITE" id="PS00108">
    <property type="entry name" value="PROTEIN_KINASE_ST"/>
    <property type="match status" value="1"/>
</dbReference>
<dbReference type="PROSITE" id="PS00018">
    <property type="entry name" value="EF_HAND_1"/>
    <property type="match status" value="1"/>
</dbReference>
<dbReference type="SMART" id="SM00054">
    <property type="entry name" value="EFh"/>
    <property type="match status" value="2"/>
</dbReference>
<evidence type="ECO:0008006" key="15">
    <source>
        <dbReference type="Google" id="ProtNLM"/>
    </source>
</evidence>
<dbReference type="Pfam" id="PF00069">
    <property type="entry name" value="Pkinase"/>
    <property type="match status" value="1"/>
</dbReference>
<keyword evidence="7 9" id="KW-0067">ATP-binding</keyword>
<dbReference type="Gene3D" id="1.10.510.10">
    <property type="entry name" value="Transferase(Phosphotransferase) domain 1"/>
    <property type="match status" value="1"/>
</dbReference>
<comment type="similarity">
    <text evidence="8">Belongs to the protein kinase superfamily. Ser/Thr protein kinase family. CDPK subfamily.</text>
</comment>